<dbReference type="EMBL" id="VSSQ01008543">
    <property type="protein sequence ID" value="MPM39159.1"/>
    <property type="molecule type" value="Genomic_DNA"/>
</dbReference>
<feature type="transmembrane region" description="Helical" evidence="10">
    <location>
        <begin position="83"/>
        <end position="107"/>
    </location>
</feature>
<feature type="transmembrane region" description="Helical" evidence="10">
    <location>
        <begin position="166"/>
        <end position="183"/>
    </location>
</feature>
<feature type="transmembrane region" description="Helical" evidence="10">
    <location>
        <begin position="417"/>
        <end position="439"/>
    </location>
</feature>
<evidence type="ECO:0000256" key="7">
    <source>
        <dbReference type="ARBA" id="ARBA00022989"/>
    </source>
</evidence>
<feature type="transmembrane region" description="Helical" evidence="10">
    <location>
        <begin position="237"/>
        <end position="256"/>
    </location>
</feature>
<dbReference type="NCBIfam" id="TIGR00933">
    <property type="entry name" value="2a38"/>
    <property type="match status" value="1"/>
</dbReference>
<keyword evidence="6" id="KW-0630">Potassium</keyword>
<evidence type="ECO:0000256" key="9">
    <source>
        <dbReference type="ARBA" id="ARBA00023136"/>
    </source>
</evidence>
<organism evidence="11">
    <name type="scientific">bioreactor metagenome</name>
    <dbReference type="NCBI Taxonomy" id="1076179"/>
    <lineage>
        <taxon>unclassified sequences</taxon>
        <taxon>metagenomes</taxon>
        <taxon>ecological metagenomes</taxon>
    </lineage>
</organism>
<keyword evidence="7 10" id="KW-1133">Transmembrane helix</keyword>
<evidence type="ECO:0000256" key="5">
    <source>
        <dbReference type="ARBA" id="ARBA00022692"/>
    </source>
</evidence>
<feature type="transmembrane region" description="Helical" evidence="10">
    <location>
        <begin position="52"/>
        <end position="71"/>
    </location>
</feature>
<name>A0A644ZEG6_9ZZZZ</name>
<keyword evidence="5 10" id="KW-0812">Transmembrane</keyword>
<comment type="caution">
    <text evidence="11">The sequence shown here is derived from an EMBL/GenBank/DDBJ whole genome shotgun (WGS) entry which is preliminary data.</text>
</comment>
<evidence type="ECO:0000256" key="8">
    <source>
        <dbReference type="ARBA" id="ARBA00023065"/>
    </source>
</evidence>
<evidence type="ECO:0000256" key="6">
    <source>
        <dbReference type="ARBA" id="ARBA00022958"/>
    </source>
</evidence>
<evidence type="ECO:0000256" key="10">
    <source>
        <dbReference type="SAM" id="Phobius"/>
    </source>
</evidence>
<dbReference type="Pfam" id="PF02386">
    <property type="entry name" value="TrkH"/>
    <property type="match status" value="1"/>
</dbReference>
<dbReference type="InterPro" id="IPR003445">
    <property type="entry name" value="Cat_transpt"/>
</dbReference>
<feature type="transmembrane region" description="Helical" evidence="10">
    <location>
        <begin position="358"/>
        <end position="378"/>
    </location>
</feature>
<keyword evidence="8" id="KW-0406">Ion transport</keyword>
<dbReference type="AlphaFoldDB" id="A0A644ZEG6"/>
<evidence type="ECO:0000256" key="4">
    <source>
        <dbReference type="ARBA" id="ARBA00022538"/>
    </source>
</evidence>
<feature type="transmembrane region" description="Helical" evidence="10">
    <location>
        <begin position="291"/>
        <end position="311"/>
    </location>
</feature>
<feature type="transmembrane region" description="Helical" evidence="10">
    <location>
        <begin position="317"/>
        <end position="337"/>
    </location>
</feature>
<sequence length="458" mass="49888">MFSLEIKFKDSLRKFKFTPVQIVVIGFALTILIGALILKLPISAVDGKSTPFIDCLFTATSAVCVTGLVTVDTGTHWTYFGKTVIMMLIQIGGLGFMSFATLVSLIIGKKITLRERLVMQESLNYNSLQGLVKLVKYILVFTFSAEFAGAALFATQFIPDFGIGKGLYYSMFHAVSFFCNAGFDVMGDFKSLTEYYNNSVVILTTSSLIAIGGLGFIVWDEIYHYKKIKRFSLHSKVVISMTAILIVTGAVLFFIFEYTNPDTMQPMSLKGKVLSSILASITPRTAGVNSINLSAMTSASILLTIILMFIGGSPGSTAGGIKTSTFGILLMTMVSVIRGREDTEYFKRRVSKDIVYKALAVTIIGLGIVITVTMILSFTERGSGMPFEYYIYEATSGFGTVGLSLGLTQKLTTFGKALIALTMYAGRVGPLTIAVALTIRKHDKGNSIRYPEDKILVG</sequence>
<dbReference type="InterPro" id="IPR004772">
    <property type="entry name" value="TrkH"/>
</dbReference>
<evidence type="ECO:0000313" key="11">
    <source>
        <dbReference type="EMBL" id="MPM39159.1"/>
    </source>
</evidence>
<keyword evidence="2" id="KW-0813">Transport</keyword>
<evidence type="ECO:0000256" key="1">
    <source>
        <dbReference type="ARBA" id="ARBA00004651"/>
    </source>
</evidence>
<dbReference type="PANTHER" id="PTHR32024">
    <property type="entry name" value="TRK SYSTEM POTASSIUM UPTAKE PROTEIN TRKG-RELATED"/>
    <property type="match status" value="1"/>
</dbReference>
<dbReference type="PANTHER" id="PTHR32024:SF1">
    <property type="entry name" value="KTR SYSTEM POTASSIUM UPTAKE PROTEIN B"/>
    <property type="match status" value="1"/>
</dbReference>
<feature type="transmembrane region" description="Helical" evidence="10">
    <location>
        <begin position="195"/>
        <end position="217"/>
    </location>
</feature>
<proteinExistence type="predicted"/>
<keyword evidence="4" id="KW-0633">Potassium transport</keyword>
<keyword evidence="9 10" id="KW-0472">Membrane</keyword>
<feature type="transmembrane region" description="Helical" evidence="10">
    <location>
        <begin position="20"/>
        <end position="40"/>
    </location>
</feature>
<reference evidence="11" key="1">
    <citation type="submission" date="2019-08" db="EMBL/GenBank/DDBJ databases">
        <authorList>
            <person name="Kucharzyk K."/>
            <person name="Murdoch R.W."/>
            <person name="Higgins S."/>
            <person name="Loffler F."/>
        </authorList>
    </citation>
    <scope>NUCLEOTIDE SEQUENCE</scope>
</reference>
<accession>A0A644ZEG6</accession>
<dbReference type="GO" id="GO:0005886">
    <property type="term" value="C:plasma membrane"/>
    <property type="evidence" value="ECO:0007669"/>
    <property type="project" value="UniProtKB-SubCell"/>
</dbReference>
<keyword evidence="3" id="KW-1003">Cell membrane</keyword>
<comment type="subcellular location">
    <subcellularLocation>
        <location evidence="1">Cell membrane</location>
        <topology evidence="1">Multi-pass membrane protein</topology>
    </subcellularLocation>
</comment>
<feature type="transmembrane region" description="Helical" evidence="10">
    <location>
        <begin position="134"/>
        <end position="154"/>
    </location>
</feature>
<gene>
    <name evidence="11" type="primary">ktrB_17</name>
    <name evidence="11" type="ORF">SDC9_85792</name>
</gene>
<protein>
    <submittedName>
        <fullName evidence="11">Ktr system potassium uptake protein B</fullName>
    </submittedName>
</protein>
<evidence type="ECO:0000256" key="3">
    <source>
        <dbReference type="ARBA" id="ARBA00022475"/>
    </source>
</evidence>
<evidence type="ECO:0000256" key="2">
    <source>
        <dbReference type="ARBA" id="ARBA00022448"/>
    </source>
</evidence>
<dbReference type="GO" id="GO:0015379">
    <property type="term" value="F:potassium:chloride symporter activity"/>
    <property type="evidence" value="ECO:0007669"/>
    <property type="project" value="InterPro"/>
</dbReference>